<keyword evidence="1" id="KW-1133">Transmembrane helix</keyword>
<accession>A0AAV5SKF2</accession>
<organism evidence="2 3">
    <name type="scientific">Pristionchus entomophagus</name>
    <dbReference type="NCBI Taxonomy" id="358040"/>
    <lineage>
        <taxon>Eukaryota</taxon>
        <taxon>Metazoa</taxon>
        <taxon>Ecdysozoa</taxon>
        <taxon>Nematoda</taxon>
        <taxon>Chromadorea</taxon>
        <taxon>Rhabditida</taxon>
        <taxon>Rhabditina</taxon>
        <taxon>Diplogasteromorpha</taxon>
        <taxon>Diplogasteroidea</taxon>
        <taxon>Neodiplogasteridae</taxon>
        <taxon>Pristionchus</taxon>
    </lineage>
</organism>
<evidence type="ECO:0000313" key="3">
    <source>
        <dbReference type="Proteomes" id="UP001432027"/>
    </source>
</evidence>
<sequence>SVRAQNAFSISLNRFLTFRPGSERWLVSPSHISFVFLIILIPLLIGAAPPLFGTYRYVANAMEDLRKVYRPELPMQKNMVSSLKFFCVMAFGSCILNAYVVYRLLVLRRNAALRSLHNNAIDRGLAITSVSTIVGQMLCLGFLMIMIIYKTKLAAAINIIPLT</sequence>
<feature type="non-terminal residue" evidence="2">
    <location>
        <position position="163"/>
    </location>
</feature>
<evidence type="ECO:0008006" key="4">
    <source>
        <dbReference type="Google" id="ProtNLM"/>
    </source>
</evidence>
<dbReference type="Proteomes" id="UP001432027">
    <property type="component" value="Unassembled WGS sequence"/>
</dbReference>
<comment type="caution">
    <text evidence="2">The sequence shown here is derived from an EMBL/GenBank/DDBJ whole genome shotgun (WGS) entry which is preliminary data.</text>
</comment>
<feature type="non-terminal residue" evidence="2">
    <location>
        <position position="1"/>
    </location>
</feature>
<evidence type="ECO:0000313" key="2">
    <source>
        <dbReference type="EMBL" id="GMS81869.1"/>
    </source>
</evidence>
<dbReference type="AlphaFoldDB" id="A0AAV5SKF2"/>
<evidence type="ECO:0000256" key="1">
    <source>
        <dbReference type="SAM" id="Phobius"/>
    </source>
</evidence>
<gene>
    <name evidence="2" type="ORF">PENTCL1PPCAC_4044</name>
</gene>
<reference evidence="2" key="1">
    <citation type="submission" date="2023-10" db="EMBL/GenBank/DDBJ databases">
        <title>Genome assembly of Pristionchus species.</title>
        <authorList>
            <person name="Yoshida K."/>
            <person name="Sommer R.J."/>
        </authorList>
    </citation>
    <scope>NUCLEOTIDE SEQUENCE</scope>
    <source>
        <strain evidence="2">RS0144</strain>
    </source>
</reference>
<keyword evidence="1" id="KW-0472">Membrane</keyword>
<feature type="transmembrane region" description="Helical" evidence="1">
    <location>
        <begin position="32"/>
        <end position="52"/>
    </location>
</feature>
<name>A0AAV5SKF2_9BILA</name>
<proteinExistence type="predicted"/>
<feature type="transmembrane region" description="Helical" evidence="1">
    <location>
        <begin position="85"/>
        <end position="105"/>
    </location>
</feature>
<keyword evidence="3" id="KW-1185">Reference proteome</keyword>
<protein>
    <recommendedName>
        <fullName evidence="4">G protein-coupled receptor</fullName>
    </recommendedName>
</protein>
<keyword evidence="1" id="KW-0812">Transmembrane</keyword>
<dbReference type="EMBL" id="BTSX01000001">
    <property type="protein sequence ID" value="GMS81869.1"/>
    <property type="molecule type" value="Genomic_DNA"/>
</dbReference>
<feature type="transmembrane region" description="Helical" evidence="1">
    <location>
        <begin position="125"/>
        <end position="149"/>
    </location>
</feature>